<proteinExistence type="predicted"/>
<dbReference type="Proteomes" id="UP001151081">
    <property type="component" value="Unassembled WGS sequence"/>
</dbReference>
<protein>
    <recommendedName>
        <fullName evidence="3">MPN domain-containing protein</fullName>
    </recommendedName>
</protein>
<organism evidence="1 2">
    <name type="scientific">Polyangium jinanense</name>
    <dbReference type="NCBI Taxonomy" id="2829994"/>
    <lineage>
        <taxon>Bacteria</taxon>
        <taxon>Pseudomonadati</taxon>
        <taxon>Myxococcota</taxon>
        <taxon>Polyangia</taxon>
        <taxon>Polyangiales</taxon>
        <taxon>Polyangiaceae</taxon>
        <taxon>Polyangium</taxon>
    </lineage>
</organism>
<sequence length="199" mass="22012">MIRAKKAFGVSPIEEPPPPLLEKSALGPRARAWPGEARAEGPVDVFVRKNVREALGVSWAFSREVEEGGFLFGQVHRDADQPSRWLVVVTEVIRAEHAEEAPDALVFSPESFASMRRHVEATRDGASILGWFHTHLVAGPEDRGLSVVDRDLHFSTFRRPWQVAALVCVDPARDPEGREVSFFARQGDVLVPCAVEVLA</sequence>
<accession>A0A9X4AW53</accession>
<name>A0A9X4AW53_9BACT</name>
<dbReference type="RefSeq" id="WP_272422820.1">
    <property type="nucleotide sequence ID" value="NZ_JAGTJJ010000025.1"/>
</dbReference>
<dbReference type="Gene3D" id="3.40.140.10">
    <property type="entry name" value="Cytidine Deaminase, domain 2"/>
    <property type="match status" value="1"/>
</dbReference>
<evidence type="ECO:0008006" key="3">
    <source>
        <dbReference type="Google" id="ProtNLM"/>
    </source>
</evidence>
<dbReference type="AlphaFoldDB" id="A0A9X4AW53"/>
<evidence type="ECO:0000313" key="1">
    <source>
        <dbReference type="EMBL" id="MDC3984965.1"/>
    </source>
</evidence>
<comment type="caution">
    <text evidence="1">The sequence shown here is derived from an EMBL/GenBank/DDBJ whole genome shotgun (WGS) entry which is preliminary data.</text>
</comment>
<reference evidence="1 2" key="1">
    <citation type="submission" date="2021-04" db="EMBL/GenBank/DDBJ databases">
        <title>Genome analysis of Polyangium sp.</title>
        <authorList>
            <person name="Li Y."/>
            <person name="Wang J."/>
        </authorList>
    </citation>
    <scope>NUCLEOTIDE SEQUENCE [LARGE SCALE GENOMIC DNA]</scope>
    <source>
        <strain evidence="1 2">SDU14</strain>
    </source>
</reference>
<keyword evidence="2" id="KW-1185">Reference proteome</keyword>
<dbReference type="EMBL" id="JAGTJJ010000025">
    <property type="protein sequence ID" value="MDC3984965.1"/>
    <property type="molecule type" value="Genomic_DNA"/>
</dbReference>
<evidence type="ECO:0000313" key="2">
    <source>
        <dbReference type="Proteomes" id="UP001151081"/>
    </source>
</evidence>
<gene>
    <name evidence="1" type="ORF">KEG57_31085</name>
</gene>